<dbReference type="GO" id="GO:0003824">
    <property type="term" value="F:catalytic activity"/>
    <property type="evidence" value="ECO:0007669"/>
    <property type="project" value="UniProtKB-ARBA"/>
</dbReference>
<accession>A0A1I5L8A6</accession>
<dbReference type="AlphaFoldDB" id="A0A1I5L8A6"/>
<dbReference type="InterPro" id="IPR029058">
    <property type="entry name" value="AB_hydrolase_fold"/>
</dbReference>
<feature type="domain" description="AB hydrolase-1" evidence="1">
    <location>
        <begin position="25"/>
        <end position="256"/>
    </location>
</feature>
<organism evidence="2 3">
    <name type="scientific">Amycolatopsis rubida</name>
    <dbReference type="NCBI Taxonomy" id="112413"/>
    <lineage>
        <taxon>Bacteria</taxon>
        <taxon>Bacillati</taxon>
        <taxon>Actinomycetota</taxon>
        <taxon>Actinomycetes</taxon>
        <taxon>Pseudonocardiales</taxon>
        <taxon>Pseudonocardiaceae</taxon>
        <taxon>Amycolatopsis</taxon>
    </lineage>
</organism>
<dbReference type="PANTHER" id="PTHR43433:SF1">
    <property type="entry name" value="BLL5160 PROTEIN"/>
    <property type="match status" value="1"/>
</dbReference>
<proteinExistence type="predicted"/>
<evidence type="ECO:0000313" key="2">
    <source>
        <dbReference type="EMBL" id="SFO93465.1"/>
    </source>
</evidence>
<dbReference type="EMBL" id="FOWC01000003">
    <property type="protein sequence ID" value="SFO93465.1"/>
    <property type="molecule type" value="Genomic_DNA"/>
</dbReference>
<name>A0A1I5L8A6_9PSEU</name>
<dbReference type="Proteomes" id="UP000199137">
    <property type="component" value="Unassembled WGS sequence"/>
</dbReference>
<evidence type="ECO:0000313" key="3">
    <source>
        <dbReference type="Proteomes" id="UP000199137"/>
    </source>
</evidence>
<dbReference type="OrthoDB" id="9800988at2"/>
<dbReference type="Pfam" id="PF00561">
    <property type="entry name" value="Abhydrolase_1"/>
    <property type="match status" value="1"/>
</dbReference>
<gene>
    <name evidence="2" type="ORF">SAMN05421854_103485</name>
</gene>
<evidence type="ECO:0000259" key="1">
    <source>
        <dbReference type="Pfam" id="PF00561"/>
    </source>
</evidence>
<dbReference type="Gene3D" id="3.40.50.1820">
    <property type="entry name" value="alpha/beta hydrolase"/>
    <property type="match status" value="1"/>
</dbReference>
<dbReference type="InterPro" id="IPR000073">
    <property type="entry name" value="AB_hydrolase_1"/>
</dbReference>
<reference evidence="2 3" key="1">
    <citation type="submission" date="2016-10" db="EMBL/GenBank/DDBJ databases">
        <authorList>
            <person name="de Groot N.N."/>
        </authorList>
    </citation>
    <scope>NUCLEOTIDE SEQUENCE [LARGE SCALE GENOMIC DNA]</scope>
    <source>
        <strain evidence="2 3">DSM 44637</strain>
    </source>
</reference>
<dbReference type="PANTHER" id="PTHR43433">
    <property type="entry name" value="HYDROLASE, ALPHA/BETA FOLD FAMILY PROTEIN"/>
    <property type="match status" value="1"/>
</dbReference>
<dbReference type="InterPro" id="IPR050471">
    <property type="entry name" value="AB_hydrolase"/>
</dbReference>
<sequence>MGTTDVPLPDGRNLRVHDSGGDGFPLVWHHGTPQSGRLLPPVVEAAAARGFRVVSYARPGYDGSAPQVGRTVGSAAEDVKHLADALDLPRFAAMGASGGGPHTLACAAVLPDRVTAAVCLAGLAPYSEEYDWYGGMVDDSSLRAARKGRETRLRHGETQKFDPASFTDADWAALRGTWGPLGEDAGAAADVAAEADDDLAYVAPWGFSVSGVRVPVLLVHGGGDRVVPVSHSEWLLRNLPDAELWLRPRDGHISVLNALPTALDWLRNLPGCR</sequence>
<protein>
    <submittedName>
        <fullName evidence="2">Pimeloyl-ACP methyl ester carboxylesterase</fullName>
    </submittedName>
</protein>
<dbReference type="SUPFAM" id="SSF53474">
    <property type="entry name" value="alpha/beta-Hydrolases"/>
    <property type="match status" value="1"/>
</dbReference>
<dbReference type="STRING" id="112413.SAMN05421854_103485"/>
<dbReference type="RefSeq" id="WP_093573722.1">
    <property type="nucleotide sequence ID" value="NZ_FOWC01000003.1"/>
</dbReference>
<dbReference type="PRINTS" id="PR00111">
    <property type="entry name" value="ABHYDROLASE"/>
</dbReference>